<dbReference type="Gene3D" id="3.30.450.40">
    <property type="match status" value="2"/>
</dbReference>
<dbReference type="SMART" id="SM00065">
    <property type="entry name" value="GAF"/>
    <property type="match status" value="1"/>
</dbReference>
<proteinExistence type="predicted"/>
<evidence type="ECO:0000256" key="2">
    <source>
        <dbReference type="SAM" id="MobiDB-lite"/>
    </source>
</evidence>
<evidence type="ECO:0000256" key="1">
    <source>
        <dbReference type="ARBA" id="ARBA00022801"/>
    </source>
</evidence>
<gene>
    <name evidence="5" type="ORF">ACFHYQ_24890</name>
</gene>
<evidence type="ECO:0000313" key="5">
    <source>
        <dbReference type="EMBL" id="MFC0865534.1"/>
    </source>
</evidence>
<dbReference type="InterPro" id="IPR003018">
    <property type="entry name" value="GAF"/>
</dbReference>
<evidence type="ECO:0000259" key="4">
    <source>
        <dbReference type="SMART" id="SM00331"/>
    </source>
</evidence>
<evidence type="ECO:0000259" key="3">
    <source>
        <dbReference type="SMART" id="SM00065"/>
    </source>
</evidence>
<dbReference type="PANTHER" id="PTHR43156">
    <property type="entry name" value="STAGE II SPORULATION PROTEIN E-RELATED"/>
    <property type="match status" value="1"/>
</dbReference>
<dbReference type="InterPro" id="IPR029016">
    <property type="entry name" value="GAF-like_dom_sf"/>
</dbReference>
<dbReference type="SUPFAM" id="SSF55874">
    <property type="entry name" value="ATPase domain of HSP90 chaperone/DNA topoisomerase II/histidine kinase"/>
    <property type="match status" value="1"/>
</dbReference>
<dbReference type="InterPro" id="IPR036457">
    <property type="entry name" value="PPM-type-like_dom_sf"/>
</dbReference>
<accession>A0ABV6UBN0</accession>
<dbReference type="Proteomes" id="UP001589870">
    <property type="component" value="Unassembled WGS sequence"/>
</dbReference>
<dbReference type="InterPro" id="IPR001932">
    <property type="entry name" value="PPM-type_phosphatase-like_dom"/>
</dbReference>
<dbReference type="InterPro" id="IPR052016">
    <property type="entry name" value="Bact_Sigma-Reg"/>
</dbReference>
<dbReference type="Pfam" id="PF13581">
    <property type="entry name" value="HATPase_c_2"/>
    <property type="match status" value="1"/>
</dbReference>
<feature type="domain" description="PPM-type phosphatase" evidence="4">
    <location>
        <begin position="575"/>
        <end position="814"/>
    </location>
</feature>
<reference evidence="5 6" key="1">
    <citation type="submission" date="2024-09" db="EMBL/GenBank/DDBJ databases">
        <authorList>
            <person name="Sun Q."/>
            <person name="Mori K."/>
        </authorList>
    </citation>
    <scope>NUCLEOTIDE SEQUENCE [LARGE SCALE GENOMIC DNA]</scope>
    <source>
        <strain evidence="5 6">TBRC 1851</strain>
    </source>
</reference>
<keyword evidence="6" id="KW-1185">Reference proteome</keyword>
<dbReference type="SUPFAM" id="SSF55781">
    <property type="entry name" value="GAF domain-like"/>
    <property type="match status" value="1"/>
</dbReference>
<dbReference type="Pfam" id="PF07228">
    <property type="entry name" value="SpoIIE"/>
    <property type="match status" value="1"/>
</dbReference>
<dbReference type="RefSeq" id="WP_394303554.1">
    <property type="nucleotide sequence ID" value="NZ_JBHMQT010000056.1"/>
</dbReference>
<feature type="domain" description="GAF" evidence="3">
    <location>
        <begin position="393"/>
        <end position="556"/>
    </location>
</feature>
<dbReference type="SMART" id="SM00331">
    <property type="entry name" value="PP2C_SIG"/>
    <property type="match status" value="1"/>
</dbReference>
<dbReference type="Gene3D" id="3.60.40.10">
    <property type="entry name" value="PPM-type phosphatase domain"/>
    <property type="match status" value="1"/>
</dbReference>
<sequence length="959" mass="102434">MTWPQVAREGLLQPDERIVERFFDREPVEGRVRPAILRSWRRCRAAGLAPGTLGFGDPVELDWDGPLVRAARPVVERVLPVLADADAALLLGDEQARLLLLRAGDRALSRELDARHHWPGVSYAEEFVGTNAFAGALRERLPFPASGFDHLSACLQPFAATGVPVLDPLTGQVRGTVAVVCLIGREHPAMGTLAQRVADAIERRLLEHSSERERALLQAFLRTEAMPRPLPGGGMPPGELTLGDRLLLEDRAVELIARGQRAAVQVPLSGGRVAVLRSVPRIEAAGVVGVLAQVRIEGGPWEPMADLPLLAPPGPIEGPRGPVSPVGPVPEIGAAEAAKTAAAVVKPGMAETGRRSEAAPAPETRVRHGSYDDPWLLLAGEPGVGRLAVSARRRLRILFEAAMGIGQTLDVVRTAEELAEATVSRFADLVTVDLAESVLRGQEADAPSAGLRRVAIRGAEDTPGLSASRGQLVRYPASSAQARCLAEGWPVLRPGPGGEIRSVIAAPLSAHGSMLGVVTFLRRTTPFVDDDLSLAEQLSARTGVCIDNARRFTREHATALALQRAMLPRRLPEQNAVEAAYRYQLAYEAAGYAWFDVIPLSGARVALVVGEVAGSGLQAAATMGRLRTTISNFSALDLPPEEILAHLDDLVCRLVVEQAEQAGDDAAGLLGDIAEDTTLGRAGDAVTGTTCLYVVYDPTSQCCGLASAGHPPPAVVGPDGTVELPHARAGPPLGQGGPPFETTELSLPEGSRLVLYTGGLLADDPADPRIGTQRLRQALDTDPGRTAEETCASALTVLPHGRCRDDVIVLAACTRALSPGHIAYWDLPADPAAVCRVRAEAARQLSDWNLDDLVFTTELIFSELVTNAIRYGAEPIRARLLLDRTLICEVFDASDTSPRPRRAVATDEGGRGLFLVAQLSERWGTRYTRRGKVIWAEQSLDQETQEGTREPWTALGLPE</sequence>
<dbReference type="PANTHER" id="PTHR43156:SF2">
    <property type="entry name" value="STAGE II SPORULATION PROTEIN E"/>
    <property type="match status" value="1"/>
</dbReference>
<feature type="region of interest" description="Disordered" evidence="2">
    <location>
        <begin position="940"/>
        <end position="959"/>
    </location>
</feature>
<dbReference type="Gene3D" id="3.30.565.10">
    <property type="entry name" value="Histidine kinase-like ATPase, C-terminal domain"/>
    <property type="match status" value="1"/>
</dbReference>
<protein>
    <submittedName>
        <fullName evidence="5">SpoIIE family protein phosphatase</fullName>
    </submittedName>
</protein>
<dbReference type="Pfam" id="PF01590">
    <property type="entry name" value="GAF"/>
    <property type="match status" value="1"/>
</dbReference>
<dbReference type="InterPro" id="IPR036890">
    <property type="entry name" value="HATPase_C_sf"/>
</dbReference>
<name>A0ABV6UBN0_9ACTN</name>
<evidence type="ECO:0000313" key="6">
    <source>
        <dbReference type="Proteomes" id="UP001589870"/>
    </source>
</evidence>
<comment type="caution">
    <text evidence="5">The sequence shown here is derived from an EMBL/GenBank/DDBJ whole genome shotgun (WGS) entry which is preliminary data.</text>
</comment>
<dbReference type="CDD" id="cd16936">
    <property type="entry name" value="HATPase_RsbW-like"/>
    <property type="match status" value="1"/>
</dbReference>
<dbReference type="EMBL" id="JBHMQT010000056">
    <property type="protein sequence ID" value="MFC0865534.1"/>
    <property type="molecule type" value="Genomic_DNA"/>
</dbReference>
<keyword evidence="1" id="KW-0378">Hydrolase</keyword>
<organism evidence="5 6">
    <name type="scientific">Sphaerimonospora cavernae</name>
    <dbReference type="NCBI Taxonomy" id="1740611"/>
    <lineage>
        <taxon>Bacteria</taxon>
        <taxon>Bacillati</taxon>
        <taxon>Actinomycetota</taxon>
        <taxon>Actinomycetes</taxon>
        <taxon>Streptosporangiales</taxon>
        <taxon>Streptosporangiaceae</taxon>
        <taxon>Sphaerimonospora</taxon>
    </lineage>
</organism>
<dbReference type="InterPro" id="IPR003594">
    <property type="entry name" value="HATPase_dom"/>
</dbReference>